<proteinExistence type="predicted"/>
<dbReference type="EMBL" id="PGXC01000060">
    <property type="protein sequence ID" value="PKK88185.1"/>
    <property type="molecule type" value="Genomic_DNA"/>
</dbReference>
<dbReference type="Proteomes" id="UP000233256">
    <property type="component" value="Unassembled WGS sequence"/>
</dbReference>
<sequence length="219" mass="24714">MADHNTSDDFLSKVTSTIDSLLCGGVPERLQVDDSSPEAFESLALKVNMLIDTIAEIHDFIIPLSSGELKDASINQRNLLASPFKELHSRLLHLTWQAQCISQGDYSQRVDFMGQFSESFNNMVQALDENEKALKKKISDLEKALNYIDRLEGILPICANCKSIRKANMPPTEQKSWVSVEDYFSEKTDASFTHSICPLCIKKLYPDFADDENDENDEK</sequence>
<evidence type="ECO:0008006" key="3">
    <source>
        <dbReference type="Google" id="ProtNLM"/>
    </source>
</evidence>
<reference evidence="1 2" key="1">
    <citation type="journal article" date="2017" name="ISME J.">
        <title>Potential for microbial H2 and metal transformations associated with novel bacteria and archaea in deep terrestrial subsurface sediments.</title>
        <authorList>
            <person name="Hernsdorf A.W."/>
            <person name="Amano Y."/>
            <person name="Miyakawa K."/>
            <person name="Ise K."/>
            <person name="Suzuki Y."/>
            <person name="Anantharaman K."/>
            <person name="Probst A."/>
            <person name="Burstein D."/>
            <person name="Thomas B.C."/>
            <person name="Banfield J.F."/>
        </authorList>
    </citation>
    <scope>NUCLEOTIDE SEQUENCE [LARGE SCALE GENOMIC DNA]</scope>
    <source>
        <strain evidence="1">HGW-Wallbacteria-1</strain>
    </source>
</reference>
<dbReference type="AlphaFoldDB" id="A0A2N1PIL4"/>
<evidence type="ECO:0000313" key="1">
    <source>
        <dbReference type="EMBL" id="PKK88185.1"/>
    </source>
</evidence>
<dbReference type="CDD" id="cd06225">
    <property type="entry name" value="HAMP"/>
    <property type="match status" value="1"/>
</dbReference>
<comment type="caution">
    <text evidence="1">The sequence shown here is derived from an EMBL/GenBank/DDBJ whole genome shotgun (WGS) entry which is preliminary data.</text>
</comment>
<evidence type="ECO:0000313" key="2">
    <source>
        <dbReference type="Proteomes" id="UP000233256"/>
    </source>
</evidence>
<organism evidence="1 2">
    <name type="scientific">Candidatus Wallbacteria bacterium HGW-Wallbacteria-1</name>
    <dbReference type="NCBI Taxonomy" id="2013854"/>
    <lineage>
        <taxon>Bacteria</taxon>
        <taxon>Candidatus Walliibacteriota</taxon>
    </lineage>
</organism>
<name>A0A2N1PIL4_9BACT</name>
<accession>A0A2N1PIL4</accession>
<protein>
    <recommendedName>
        <fullName evidence="3">HAMP domain-containing protein</fullName>
    </recommendedName>
</protein>
<gene>
    <name evidence="1" type="ORF">CVV64_19975</name>
</gene>